<dbReference type="SUPFAM" id="SSF50985">
    <property type="entry name" value="RCC1/BLIP-II"/>
    <property type="match status" value="1"/>
</dbReference>
<dbReference type="PANTHER" id="PTHR22870:SF466">
    <property type="entry name" value="ANKYRIN REPEAT-CONTAINING PROTEIN"/>
    <property type="match status" value="1"/>
</dbReference>
<protein>
    <submittedName>
        <fullName evidence="4">Uncharacterized protein</fullName>
    </submittedName>
</protein>
<dbReference type="InterPro" id="IPR051210">
    <property type="entry name" value="Ub_ligase/GEF_domain"/>
</dbReference>
<keyword evidence="5" id="KW-1185">Reference proteome</keyword>
<reference evidence="4" key="1">
    <citation type="submission" date="2023-07" db="EMBL/GenBank/DDBJ databases">
        <title>draft genome sequence of fig (Ficus carica).</title>
        <authorList>
            <person name="Takahashi T."/>
            <person name="Nishimura K."/>
        </authorList>
    </citation>
    <scope>NUCLEOTIDE SEQUENCE</scope>
</reference>
<sequence length="186" mass="19835">MLKPIDSVAVRVSNHLVPSTVIHDGHLYTWGRGFPGNSDARCPVHLPTSFRFTNAALGWNHALLLTGDGEALMLGHHRVLGNPDKISSMKHLEDSKEGVLEVVPGLEGEKVVHIAAGAEHSVLNGLVKTWGWGEHGQLGLGDTCDQTGPQTVNLGQEVPNEAAKIKVYSGSGFTIAVRTPTVLSQT</sequence>
<evidence type="ECO:0000313" key="5">
    <source>
        <dbReference type="Proteomes" id="UP001187192"/>
    </source>
</evidence>
<comment type="caution">
    <text evidence="4">The sequence shown here is derived from an EMBL/GenBank/DDBJ whole genome shotgun (WGS) entry which is preliminary data.</text>
</comment>
<dbReference type="Gene3D" id="2.130.10.30">
    <property type="entry name" value="Regulator of chromosome condensation 1/beta-lactamase-inhibitor protein II"/>
    <property type="match status" value="1"/>
</dbReference>
<feature type="repeat" description="RCC1" evidence="2">
    <location>
        <begin position="125"/>
        <end position="180"/>
    </location>
</feature>
<proteinExistence type="predicted"/>
<dbReference type="Pfam" id="PF00415">
    <property type="entry name" value="RCC1"/>
    <property type="match status" value="1"/>
</dbReference>
<evidence type="ECO:0000256" key="2">
    <source>
        <dbReference type="PROSITE-ProRule" id="PRU00235"/>
    </source>
</evidence>
<keyword evidence="1" id="KW-0677">Repeat</keyword>
<accession>A0AA88JFK3</accession>
<feature type="repeat" description="RCC1" evidence="2">
    <location>
        <begin position="25"/>
        <end position="68"/>
    </location>
</feature>
<dbReference type="Proteomes" id="UP001187192">
    <property type="component" value="Unassembled WGS sequence"/>
</dbReference>
<dbReference type="PANTHER" id="PTHR22870">
    <property type="entry name" value="REGULATOR OF CHROMOSOME CONDENSATION"/>
    <property type="match status" value="1"/>
</dbReference>
<dbReference type="EMBL" id="BTGU01018759">
    <property type="protein sequence ID" value="GMN70687.1"/>
    <property type="molecule type" value="Genomic_DNA"/>
</dbReference>
<dbReference type="InterPro" id="IPR000408">
    <property type="entry name" value="Reg_chr_condens"/>
</dbReference>
<dbReference type="InterPro" id="IPR009091">
    <property type="entry name" value="RCC1/BLIP-II"/>
</dbReference>
<dbReference type="PROSITE" id="PS50012">
    <property type="entry name" value="RCC1_3"/>
    <property type="match status" value="2"/>
</dbReference>
<gene>
    <name evidence="3" type="ORF">TIFTF001_055841</name>
    <name evidence="4" type="ORF">TIFTF001_055843</name>
</gene>
<dbReference type="AlphaFoldDB" id="A0AA88JFK3"/>
<evidence type="ECO:0000313" key="4">
    <source>
        <dbReference type="EMBL" id="GMN70687.1"/>
    </source>
</evidence>
<evidence type="ECO:0000313" key="3">
    <source>
        <dbReference type="EMBL" id="GMN70685.1"/>
    </source>
</evidence>
<evidence type="ECO:0000256" key="1">
    <source>
        <dbReference type="ARBA" id="ARBA00022737"/>
    </source>
</evidence>
<organism evidence="4 5">
    <name type="scientific">Ficus carica</name>
    <name type="common">Common fig</name>
    <dbReference type="NCBI Taxonomy" id="3494"/>
    <lineage>
        <taxon>Eukaryota</taxon>
        <taxon>Viridiplantae</taxon>
        <taxon>Streptophyta</taxon>
        <taxon>Embryophyta</taxon>
        <taxon>Tracheophyta</taxon>
        <taxon>Spermatophyta</taxon>
        <taxon>Magnoliopsida</taxon>
        <taxon>eudicotyledons</taxon>
        <taxon>Gunneridae</taxon>
        <taxon>Pentapetalae</taxon>
        <taxon>rosids</taxon>
        <taxon>fabids</taxon>
        <taxon>Rosales</taxon>
        <taxon>Moraceae</taxon>
        <taxon>Ficeae</taxon>
        <taxon>Ficus</taxon>
    </lineage>
</organism>
<dbReference type="EMBL" id="BTGU01018757">
    <property type="protein sequence ID" value="GMN70685.1"/>
    <property type="molecule type" value="Genomic_DNA"/>
</dbReference>
<name>A0AA88JFK3_FICCA</name>